<keyword evidence="2" id="KW-1185">Reference proteome</keyword>
<proteinExistence type="predicted"/>
<accession>A0A921ZTQ1</accession>
<comment type="caution">
    <text evidence="1">The sequence shown here is derived from an EMBL/GenBank/DDBJ whole genome shotgun (WGS) entry which is preliminary data.</text>
</comment>
<organism evidence="1 2">
    <name type="scientific">Manduca sexta</name>
    <name type="common">Tobacco hawkmoth</name>
    <name type="synonym">Tobacco hornworm</name>
    <dbReference type="NCBI Taxonomy" id="7130"/>
    <lineage>
        <taxon>Eukaryota</taxon>
        <taxon>Metazoa</taxon>
        <taxon>Ecdysozoa</taxon>
        <taxon>Arthropoda</taxon>
        <taxon>Hexapoda</taxon>
        <taxon>Insecta</taxon>
        <taxon>Pterygota</taxon>
        <taxon>Neoptera</taxon>
        <taxon>Endopterygota</taxon>
        <taxon>Lepidoptera</taxon>
        <taxon>Glossata</taxon>
        <taxon>Ditrysia</taxon>
        <taxon>Bombycoidea</taxon>
        <taxon>Sphingidae</taxon>
        <taxon>Sphinginae</taxon>
        <taxon>Sphingini</taxon>
        <taxon>Manduca</taxon>
    </lineage>
</organism>
<dbReference type="AlphaFoldDB" id="A0A921ZTQ1"/>
<evidence type="ECO:0000313" key="2">
    <source>
        <dbReference type="Proteomes" id="UP000791440"/>
    </source>
</evidence>
<reference evidence="1" key="1">
    <citation type="journal article" date="2016" name="Insect Biochem. Mol. Biol.">
        <title>Multifaceted biological insights from a draft genome sequence of the tobacco hornworm moth, Manduca sexta.</title>
        <authorList>
            <person name="Kanost M.R."/>
            <person name="Arrese E.L."/>
            <person name="Cao X."/>
            <person name="Chen Y.R."/>
            <person name="Chellapilla S."/>
            <person name="Goldsmith M.R."/>
            <person name="Grosse-Wilde E."/>
            <person name="Heckel D.G."/>
            <person name="Herndon N."/>
            <person name="Jiang H."/>
            <person name="Papanicolaou A."/>
            <person name="Qu J."/>
            <person name="Soulages J.L."/>
            <person name="Vogel H."/>
            <person name="Walters J."/>
            <person name="Waterhouse R.M."/>
            <person name="Ahn S.J."/>
            <person name="Almeida F.C."/>
            <person name="An C."/>
            <person name="Aqrawi P."/>
            <person name="Bretschneider A."/>
            <person name="Bryant W.B."/>
            <person name="Bucks S."/>
            <person name="Chao H."/>
            <person name="Chevignon G."/>
            <person name="Christen J.M."/>
            <person name="Clarke D.F."/>
            <person name="Dittmer N.T."/>
            <person name="Ferguson L.C.F."/>
            <person name="Garavelou S."/>
            <person name="Gordon K.H.J."/>
            <person name="Gunaratna R.T."/>
            <person name="Han Y."/>
            <person name="Hauser F."/>
            <person name="He Y."/>
            <person name="Heidel-Fischer H."/>
            <person name="Hirsh A."/>
            <person name="Hu Y."/>
            <person name="Jiang H."/>
            <person name="Kalra D."/>
            <person name="Klinner C."/>
            <person name="Konig C."/>
            <person name="Kovar C."/>
            <person name="Kroll A.R."/>
            <person name="Kuwar S.S."/>
            <person name="Lee S.L."/>
            <person name="Lehman R."/>
            <person name="Li K."/>
            <person name="Li Z."/>
            <person name="Liang H."/>
            <person name="Lovelace S."/>
            <person name="Lu Z."/>
            <person name="Mansfield J.H."/>
            <person name="McCulloch K.J."/>
            <person name="Mathew T."/>
            <person name="Morton B."/>
            <person name="Muzny D.M."/>
            <person name="Neunemann D."/>
            <person name="Ongeri F."/>
            <person name="Pauchet Y."/>
            <person name="Pu L.L."/>
            <person name="Pyrousis I."/>
            <person name="Rao X.J."/>
            <person name="Redding A."/>
            <person name="Roesel C."/>
            <person name="Sanchez-Gracia A."/>
            <person name="Schaack S."/>
            <person name="Shukla A."/>
            <person name="Tetreau G."/>
            <person name="Wang Y."/>
            <person name="Xiong G.H."/>
            <person name="Traut W."/>
            <person name="Walsh T.K."/>
            <person name="Worley K.C."/>
            <person name="Wu D."/>
            <person name="Wu W."/>
            <person name="Wu Y.Q."/>
            <person name="Zhang X."/>
            <person name="Zou Z."/>
            <person name="Zucker H."/>
            <person name="Briscoe A.D."/>
            <person name="Burmester T."/>
            <person name="Clem R.J."/>
            <person name="Feyereisen R."/>
            <person name="Grimmelikhuijzen C.J.P."/>
            <person name="Hamodrakas S.J."/>
            <person name="Hansson B.S."/>
            <person name="Huguet E."/>
            <person name="Jermiin L.S."/>
            <person name="Lan Q."/>
            <person name="Lehman H.K."/>
            <person name="Lorenzen M."/>
            <person name="Merzendorfer H."/>
            <person name="Michalopoulos I."/>
            <person name="Morton D.B."/>
            <person name="Muthukrishnan S."/>
            <person name="Oakeshott J.G."/>
            <person name="Palmer W."/>
            <person name="Park Y."/>
            <person name="Passarelli A.L."/>
            <person name="Rozas J."/>
            <person name="Schwartz L.M."/>
            <person name="Smith W."/>
            <person name="Southgate A."/>
            <person name="Vilcinskas A."/>
            <person name="Vogt R."/>
            <person name="Wang P."/>
            <person name="Werren J."/>
            <person name="Yu X.Q."/>
            <person name="Zhou J.J."/>
            <person name="Brown S.J."/>
            <person name="Scherer S.E."/>
            <person name="Richards S."/>
            <person name="Blissard G.W."/>
        </authorList>
    </citation>
    <scope>NUCLEOTIDE SEQUENCE</scope>
</reference>
<protein>
    <recommendedName>
        <fullName evidence="3">Protein CUSTOS</fullName>
    </recommendedName>
</protein>
<evidence type="ECO:0008006" key="3">
    <source>
        <dbReference type="Google" id="ProtNLM"/>
    </source>
</evidence>
<dbReference type="EMBL" id="JH669003">
    <property type="protein sequence ID" value="KAG6463600.1"/>
    <property type="molecule type" value="Genomic_DNA"/>
</dbReference>
<name>A0A921ZTQ1_MANSE</name>
<sequence length="189" mass="21891">MSDSSEEEDLSKFRDVVDNSFVNKSKIIGKEESKSADKNLKSERYLETSAHYNDVVVPEEMKKRIGAKMSAIIQRNVEFVEVERNMNKKRKIKGGVKLFRSSDGFLSCEEPKDTYTEIHNSESKKIKIKKRQIDENDSNLDDSEKISSATVTGEYILSKEETKHWKSRRKEKLFKYKPSSKKNVLISVE</sequence>
<dbReference type="Proteomes" id="UP000791440">
    <property type="component" value="Unassembled WGS sequence"/>
</dbReference>
<evidence type="ECO:0000313" key="1">
    <source>
        <dbReference type="EMBL" id="KAG6463600.1"/>
    </source>
</evidence>
<reference evidence="1" key="2">
    <citation type="submission" date="2020-12" db="EMBL/GenBank/DDBJ databases">
        <authorList>
            <person name="Kanost M."/>
        </authorList>
    </citation>
    <scope>NUCLEOTIDE SEQUENCE</scope>
</reference>
<gene>
    <name evidence="1" type="ORF">O3G_MSEX013964</name>
</gene>
<dbReference type="OrthoDB" id="8196889at2759"/>